<keyword evidence="3" id="KW-1185">Reference proteome</keyword>
<feature type="chain" id="PRO_5046443280" evidence="1">
    <location>
        <begin position="20"/>
        <end position="147"/>
    </location>
</feature>
<organism evidence="2 3">
    <name type="scientific">Paenibacillus phytohabitans</name>
    <dbReference type="NCBI Taxonomy" id="2654978"/>
    <lineage>
        <taxon>Bacteria</taxon>
        <taxon>Bacillati</taxon>
        <taxon>Bacillota</taxon>
        <taxon>Bacilli</taxon>
        <taxon>Bacillales</taxon>
        <taxon>Paenibacillaceae</taxon>
        <taxon>Paenibacillus</taxon>
    </lineage>
</organism>
<evidence type="ECO:0000313" key="3">
    <source>
        <dbReference type="Proteomes" id="UP000596857"/>
    </source>
</evidence>
<protein>
    <submittedName>
        <fullName evidence="2">Uncharacterized protein</fullName>
    </submittedName>
</protein>
<evidence type="ECO:0000256" key="1">
    <source>
        <dbReference type="SAM" id="SignalP"/>
    </source>
</evidence>
<dbReference type="EMBL" id="WHOB01000012">
    <property type="protein sequence ID" value="NOU77441.1"/>
    <property type="molecule type" value="Genomic_DNA"/>
</dbReference>
<gene>
    <name evidence="2" type="ORF">GC101_00955</name>
</gene>
<keyword evidence="1" id="KW-0732">Signal</keyword>
<comment type="caution">
    <text evidence="2">The sequence shown here is derived from an EMBL/GenBank/DDBJ whole genome shotgun (WGS) entry which is preliminary data.</text>
</comment>
<sequence length="147" mass="16555">MNKSKVMGCLALLSFVILAALWVYSNHSPSGNKNTYVREYVIGAQGIKGSVDITQWGNDPAYHVGADRKGYAVFKDPEQAFARMKIDYAAGIEAIRKEFELRPLSMENYQQYGTYGWQLTETEDADTLAQSQLVTAFMDIFENSYVD</sequence>
<evidence type="ECO:0000313" key="2">
    <source>
        <dbReference type="EMBL" id="NOU77441.1"/>
    </source>
</evidence>
<dbReference type="Proteomes" id="UP000596857">
    <property type="component" value="Unassembled WGS sequence"/>
</dbReference>
<accession>A0ABX1Y9F4</accession>
<feature type="signal peptide" evidence="1">
    <location>
        <begin position="1"/>
        <end position="19"/>
    </location>
</feature>
<name>A0ABX1Y9F4_9BACL</name>
<proteinExistence type="predicted"/>
<reference evidence="2 3" key="1">
    <citation type="submission" date="2019-10" db="EMBL/GenBank/DDBJ databases">
        <title>Description of Paenibacillus terricola sp. nov.</title>
        <authorList>
            <person name="Carlier A."/>
            <person name="Qi S."/>
        </authorList>
    </citation>
    <scope>NUCLEOTIDE SEQUENCE [LARGE SCALE GENOMIC DNA]</scope>
    <source>
        <strain evidence="2 3">LMG 31459</strain>
    </source>
</reference>